<gene>
    <name evidence="2" type="ORF">CyHV2_ORF2</name>
</gene>
<dbReference type="Proteomes" id="UP000126788">
    <property type="component" value="Genome"/>
</dbReference>
<feature type="region of interest" description="Disordered" evidence="1">
    <location>
        <begin position="106"/>
        <end position="143"/>
    </location>
</feature>
<evidence type="ECO:0000313" key="2">
    <source>
        <dbReference type="EMBL" id="AFJ20585.1"/>
    </source>
</evidence>
<reference evidence="2 6" key="1">
    <citation type="journal article" date="2013" name="J. Virol.">
        <title>Comparative genomics of carp herpesviruses.</title>
        <authorList>
            <person name="Davison A.J."/>
            <person name="Kurobe T."/>
            <person name="Gatherer D."/>
            <person name="Cunningham C."/>
            <person name="Korf I."/>
            <person name="Fukuda H."/>
            <person name="Hedrick R.P."/>
            <person name="Waltzek T.B."/>
        </authorList>
    </citation>
    <scope>NUCLEOTIDE SEQUENCE [LARGE SCALE GENOMIC DNA]</scope>
    <source>
        <strain evidence="2">ST-J1</strain>
    </source>
</reference>
<evidence type="ECO:0000313" key="7">
    <source>
        <dbReference type="Proteomes" id="UP000126788"/>
    </source>
</evidence>
<dbReference type="GeneID" id="14011393"/>
<evidence type="ECO:0000313" key="8">
    <source>
        <dbReference type="Proteomes" id="UP000142765"/>
    </source>
</evidence>
<evidence type="ECO:0000256" key="1">
    <source>
        <dbReference type="SAM" id="MobiDB-lite"/>
    </source>
</evidence>
<dbReference type="RefSeq" id="YP_007003980.1">
    <property type="nucleotide sequence ID" value="NC_019495.1"/>
</dbReference>
<evidence type="ECO:0000313" key="4">
    <source>
        <dbReference type="EMBL" id="AMB21730.1"/>
    </source>
</evidence>
<proteinExistence type="predicted"/>
<reference evidence="4 8" key="3">
    <citation type="submission" date="2015-08" db="EMBL/GenBank/DDBJ databases">
        <authorList>
            <person name="Babu N.S."/>
            <person name="Beckwith C.J."/>
            <person name="Beseler K.G."/>
            <person name="Brison A."/>
            <person name="Carone J.V."/>
            <person name="Caskin T.P."/>
            <person name="Diamond M."/>
            <person name="Durham M.E."/>
            <person name="Foxe J.M."/>
            <person name="Go M."/>
            <person name="Henderson B.A."/>
            <person name="Jones I.B."/>
            <person name="McGettigan J.A."/>
            <person name="Micheletti S.J."/>
            <person name="Nasrallah M.E."/>
            <person name="Ortiz D."/>
            <person name="Piller C.R."/>
            <person name="Privatt S.R."/>
            <person name="Schneider S.L."/>
            <person name="Sharp S."/>
            <person name="Smith T.C."/>
            <person name="Stanton J.D."/>
            <person name="Ullery H.E."/>
            <person name="Wilson R.J."/>
            <person name="Serrano M.G."/>
            <person name="Buck G."/>
            <person name="Lee V."/>
            <person name="Wang Y."/>
            <person name="Carvalho R."/>
            <person name="Voegtly L."/>
            <person name="Shi R."/>
            <person name="Duckworth R."/>
            <person name="Johnson A."/>
            <person name="Loviza R."/>
            <person name="Walstead R."/>
            <person name="Shah Z."/>
            <person name="Kiflezghi M."/>
            <person name="Wade K."/>
            <person name="Ball S.L."/>
            <person name="Bradley K.W."/>
            <person name="Asai D.J."/>
            <person name="Bowman C.A."/>
            <person name="Russell D.A."/>
            <person name="Pope W.H."/>
            <person name="Jacobs-Sera D."/>
            <person name="Hendrix R.W."/>
            <person name="Hatfull G.F."/>
        </authorList>
    </citation>
    <scope>NUCLEOTIDE SEQUENCE [LARGE SCALE GENOMIC DNA]</scope>
    <source>
        <strain evidence="4">SY</strain>
    </source>
</reference>
<dbReference type="EMBL" id="KT387800">
    <property type="protein sequence ID" value="AMB21730.1"/>
    <property type="molecule type" value="Genomic_DNA"/>
</dbReference>
<dbReference type="KEGG" id="vg:14011393"/>
<evidence type="ECO:0000313" key="3">
    <source>
        <dbReference type="EMBL" id="AKC02102.1"/>
    </source>
</evidence>
<keyword evidence="6" id="KW-1185">Reference proteome</keyword>
<dbReference type="OrthoDB" id="33300at10239"/>
<dbReference type="EMBL" id="MN593216">
    <property type="protein sequence ID" value="QIV66977.1"/>
    <property type="molecule type" value="Genomic_DNA"/>
</dbReference>
<protein>
    <submittedName>
        <fullName evidence="2 4">ORF2</fullName>
    </submittedName>
</protein>
<reference evidence="7" key="5">
    <citation type="journal article" date="2022" name="Can. J. Microbiol.">
        <title>Characterization and Prevalence of A New Fatal Genotype CyHV-2 in Mainland China.</title>
        <authorList>
            <person name="Li L."/>
            <person name="Luo Y."/>
            <person name="Gao Z."/>
            <person name="Huang J."/>
            <person name="Zheng X."/>
            <person name="Nie H."/>
            <person name="Zhang J."/>
            <person name="Lin L."/>
            <person name="Yuan J."/>
        </authorList>
    </citation>
    <scope>NUCLEOTIDE SEQUENCE [LARGE SCALE GENOMIC DNA]</scope>
</reference>
<reference evidence="5" key="4">
    <citation type="submission" date="2019-10" db="EMBL/GenBank/DDBJ databases">
        <title>The complete genome of Cyprinid herpesvirus 2, a new strain isolated from Allogynogenetic crucian carp.</title>
        <authorList>
            <person name="Jiang Y."/>
            <person name="Wang H."/>
            <person name="Lu L."/>
        </authorList>
    </citation>
    <scope>NUCLEOTIDE SEQUENCE</scope>
    <source>
        <strain evidence="5">YC-01</strain>
    </source>
</reference>
<dbReference type="Proteomes" id="UP000142765">
    <property type="component" value="Segment"/>
</dbReference>
<reference evidence="3" key="2">
    <citation type="journal article" date="2015" name="Can. J. Microbiol.">
        <title>Characterization and Prevalence of A New Fatal Genotype CyHV-2 in Mainland China.</title>
        <authorList>
            <person name="Li L."/>
            <person name="Luo Y."/>
            <person name="Gao Z."/>
            <person name="Huang J."/>
            <person name="Zheng X."/>
            <person name="Nie H."/>
            <person name="Zhang J."/>
            <person name="Lin L."/>
            <person name="Yuan J."/>
        </authorList>
    </citation>
    <scope>NUCLEOTIDE SEQUENCE [LARGE SCALE GENOMIC DNA]</scope>
    <source>
        <strain evidence="3">SY-C1</strain>
    </source>
</reference>
<name>K7PCP9_CYHV2</name>
<sequence>MSAVCYVGRLRKNYSIKAECFQSVGTFNLTEIQLRNQSTTLAIKQPLSSYPKQTMASSSSNMSTLEATQAVPEATLVPEAMVTQAAASTTKKKTRRGKRAAATLKAKAKATKRSADDAAAVPSKRTNNGPEMPIPERRPLAEKSPLVEMASKFTDHNDENAKNIFFLGKDLYDLAGKLSQCYGFMEKLEDARELMMDTSKPLHEAIHHAARYCYKHRCEMSEDELRENPSGIQNCNHYVFVYDPQDHREARAKKLYNALKRTGLKLMGLCIESIAKETPVRCTVQQVCATMGRPVLPTEFELSTHGSWVEMWFTIVSDYCADNFSNVFYMGIAEAYPATQCANSTANTRDYSYTNLPTNRELWGQWVTGRCIVELAYHMMMAVPDHYPDGQFTSNHHICTDVTITDLFVELRRARLHTAPDGVIPNVFSGLHLPQSVMDLPLMKLKSFTTREKVLMKNVHVRKLGLLDAPVINETILEHMVSKTHPGHNLKSVGHSLMLAAHLGALVNLAVDAPLYKHHRLSTLMNNMVHADCLEHAGSPKTYINLTKYHQPTSCTITCTAVYKPSDVCRVHCGETCSQLRATMRVLCEIDMVTSKGTRHIMKRDIYDGEELVSRFVDGTVETKLRHNRQYYSAVDDADVDTAEFVAC</sequence>
<accession>K7PCP9</accession>
<dbReference type="Proteomes" id="UP000101183">
    <property type="component" value="Segment"/>
</dbReference>
<dbReference type="EMBL" id="JQ815364">
    <property type="protein sequence ID" value="AFJ20585.1"/>
    <property type="molecule type" value="Genomic_DNA"/>
</dbReference>
<dbReference type="EMBL" id="KM200722">
    <property type="protein sequence ID" value="AKC02102.1"/>
    <property type="molecule type" value="Genomic_DNA"/>
</dbReference>
<organism evidence="2 6">
    <name type="scientific">Cyprinid herpesvirus 2</name>
    <name type="common">CyHV-2</name>
    <dbReference type="NCBI Taxonomy" id="317878"/>
    <lineage>
        <taxon>Viruses</taxon>
        <taxon>Duplodnaviria</taxon>
        <taxon>Heunggongvirae</taxon>
        <taxon>Peploviricota</taxon>
        <taxon>Herviviricetes</taxon>
        <taxon>Herpesvirales</taxon>
        <taxon>Alloherpesviridae</taxon>
        <taxon>Cyvirus</taxon>
        <taxon>Cyvirus cyprinidallo2</taxon>
    </lineage>
</organism>
<evidence type="ECO:0000313" key="6">
    <source>
        <dbReference type="Proteomes" id="UP000101183"/>
    </source>
</evidence>
<evidence type="ECO:0000313" key="5">
    <source>
        <dbReference type="EMBL" id="QIV66977.1"/>
    </source>
</evidence>